<accession>A0ACC1H7C8</accession>
<keyword evidence="1" id="KW-0378">Hydrolase</keyword>
<name>A0ACC1H7C8_9FUNG</name>
<feature type="non-terminal residue" evidence="1">
    <location>
        <position position="186"/>
    </location>
</feature>
<organism evidence="1 2">
    <name type="scientific">Spiromyces aspiralis</name>
    <dbReference type="NCBI Taxonomy" id="68401"/>
    <lineage>
        <taxon>Eukaryota</taxon>
        <taxon>Fungi</taxon>
        <taxon>Fungi incertae sedis</taxon>
        <taxon>Zoopagomycota</taxon>
        <taxon>Kickxellomycotina</taxon>
        <taxon>Kickxellomycetes</taxon>
        <taxon>Kickxellales</taxon>
        <taxon>Kickxellaceae</taxon>
        <taxon>Spiromyces</taxon>
    </lineage>
</organism>
<dbReference type="EMBL" id="JAMZIH010008761">
    <property type="protein sequence ID" value="KAJ1671417.1"/>
    <property type="molecule type" value="Genomic_DNA"/>
</dbReference>
<proteinExistence type="predicted"/>
<evidence type="ECO:0000313" key="1">
    <source>
        <dbReference type="EMBL" id="KAJ1671417.1"/>
    </source>
</evidence>
<protein>
    <submittedName>
        <fullName evidence="1">RNA-dependent ATPase</fullName>
        <ecNumber evidence="1">3.6.4.13</ecNumber>
    </submittedName>
</protein>
<evidence type="ECO:0000313" key="2">
    <source>
        <dbReference type="Proteomes" id="UP001145114"/>
    </source>
</evidence>
<reference evidence="1" key="1">
    <citation type="submission" date="2022-06" db="EMBL/GenBank/DDBJ databases">
        <title>Phylogenomic reconstructions and comparative analyses of Kickxellomycotina fungi.</title>
        <authorList>
            <person name="Reynolds N.K."/>
            <person name="Stajich J.E."/>
            <person name="Barry K."/>
            <person name="Grigoriev I.V."/>
            <person name="Crous P."/>
            <person name="Smith M.E."/>
        </authorList>
    </citation>
    <scope>NUCLEOTIDE SEQUENCE</scope>
    <source>
        <strain evidence="1">RSA 2271</strain>
    </source>
</reference>
<dbReference type="Proteomes" id="UP001145114">
    <property type="component" value="Unassembled WGS sequence"/>
</dbReference>
<keyword evidence="2" id="KW-1185">Reference proteome</keyword>
<dbReference type="EC" id="3.6.4.13" evidence="1"/>
<gene>
    <name evidence="1" type="primary">DBP3</name>
    <name evidence="1" type="ORF">EV182_007643</name>
</gene>
<comment type="caution">
    <text evidence="1">The sequence shown here is derived from an EMBL/GenBank/DDBJ whole genome shotgun (WGS) entry which is preliminary data.</text>
</comment>
<sequence>MPSVSSPARQKMASKPNKVKKGEKEPAKKVTKNKDKYDKEKRKELKKKRKHLQQEEDLKPEDHKPEQDDHGETEDAQQCKSKRSKLNDAASDPASPPHAKKSEGTATRITAEEARRYYEEHNIAVTIPDSGARKPYYPFTEFTMTNFDERILKACEGFTAPTPIQAACWPILTDGRDAVGIAETGS</sequence>